<organism evidence="1 2">
    <name type="scientific">Nostoc favosum CHAB5714</name>
    <dbReference type="NCBI Taxonomy" id="2780399"/>
    <lineage>
        <taxon>Bacteria</taxon>
        <taxon>Bacillati</taxon>
        <taxon>Cyanobacteriota</taxon>
        <taxon>Cyanophyceae</taxon>
        <taxon>Nostocales</taxon>
        <taxon>Nostocaceae</taxon>
        <taxon>Nostoc</taxon>
        <taxon>Nostoc favosum</taxon>
    </lineage>
</organism>
<proteinExistence type="predicted"/>
<dbReference type="Proteomes" id="UP001199525">
    <property type="component" value="Unassembled WGS sequence"/>
</dbReference>
<accession>A0ABS8I342</accession>
<dbReference type="EMBL" id="JAIVFQ010000004">
    <property type="protein sequence ID" value="MCC5598610.1"/>
    <property type="molecule type" value="Genomic_DNA"/>
</dbReference>
<dbReference type="RefSeq" id="WP_229483439.1">
    <property type="nucleotide sequence ID" value="NZ_JAIVFQ010000004.1"/>
</dbReference>
<comment type="caution">
    <text evidence="1">The sequence shown here is derived from an EMBL/GenBank/DDBJ whole genome shotgun (WGS) entry which is preliminary data.</text>
</comment>
<gene>
    <name evidence="1" type="ORF">LC586_05105</name>
</gene>
<evidence type="ECO:0000313" key="1">
    <source>
        <dbReference type="EMBL" id="MCC5598610.1"/>
    </source>
</evidence>
<keyword evidence="2" id="KW-1185">Reference proteome</keyword>
<name>A0ABS8I342_9NOSO</name>
<evidence type="ECO:0000313" key="2">
    <source>
        <dbReference type="Proteomes" id="UP001199525"/>
    </source>
</evidence>
<protein>
    <submittedName>
        <fullName evidence="1">Uncharacterized protein</fullName>
    </submittedName>
</protein>
<sequence>MRNSLIHQQKVISVDALAQTAVAIAQIINTDEYEVEEVLENWLEFLHQQRIASETHYSLYHSNFRDWLDREQIKAYKKFP</sequence>
<reference evidence="1 2" key="1">
    <citation type="journal article" date="2021" name="Microorganisms">
        <title>Genome Evolution of Filamentous Cyanobacterium Nostoc Species: From Facultative Symbiosis to Free Living.</title>
        <authorList>
            <person name="Huo D."/>
            <person name="Li H."/>
            <person name="Cai F."/>
            <person name="Guo X."/>
            <person name="Qiao Z."/>
            <person name="Wang W."/>
            <person name="Yu G."/>
            <person name="Li R."/>
        </authorList>
    </citation>
    <scope>NUCLEOTIDE SEQUENCE [LARGE SCALE GENOMIC DNA]</scope>
    <source>
        <strain evidence="1 2">CHAB 5714</strain>
    </source>
</reference>